<proteinExistence type="inferred from homology"/>
<comment type="pathway">
    <text evidence="2 11">Porphyrin-containing compound metabolism; protoporphyrin-IX biosynthesis; protoporphyrin-IX from protoporphyrinogen-IX: step 1/1.</text>
</comment>
<evidence type="ECO:0000256" key="4">
    <source>
        <dbReference type="ARBA" id="ARBA00012867"/>
    </source>
</evidence>
<keyword evidence="14" id="KW-1185">Reference proteome</keyword>
<keyword evidence="7 11" id="KW-0560">Oxidoreductase</keyword>
<dbReference type="SUPFAM" id="SSF51905">
    <property type="entry name" value="FAD/NAD(P)-binding domain"/>
    <property type="match status" value="1"/>
</dbReference>
<dbReference type="Proteomes" id="UP000245942">
    <property type="component" value="Unassembled WGS sequence"/>
</dbReference>
<dbReference type="AlphaFoldDB" id="A0A316U4X6"/>
<dbReference type="InterPro" id="IPR004572">
    <property type="entry name" value="Protoporphyrinogen_oxidase"/>
</dbReference>
<evidence type="ECO:0000256" key="5">
    <source>
        <dbReference type="ARBA" id="ARBA00022630"/>
    </source>
</evidence>
<dbReference type="EC" id="1.3.3.4" evidence="4 11"/>
<dbReference type="PANTHER" id="PTHR42923:SF3">
    <property type="entry name" value="PROTOPORPHYRINOGEN OXIDASE"/>
    <property type="match status" value="1"/>
</dbReference>
<evidence type="ECO:0000256" key="7">
    <source>
        <dbReference type="ARBA" id="ARBA00023002"/>
    </source>
</evidence>
<dbReference type="UniPathway" id="UPA00251">
    <property type="reaction ID" value="UER00324"/>
</dbReference>
<dbReference type="GO" id="GO:0005743">
    <property type="term" value="C:mitochondrial inner membrane"/>
    <property type="evidence" value="ECO:0007669"/>
    <property type="project" value="UniProtKB-SubCell"/>
</dbReference>
<dbReference type="OrthoDB" id="438553at2759"/>
<keyword evidence="5 11" id="KW-0285">Flavoprotein</keyword>
<feature type="domain" description="Amine oxidase" evidence="12">
    <location>
        <begin position="36"/>
        <end position="591"/>
    </location>
</feature>
<dbReference type="STRING" id="1684307.A0A316U4X6"/>
<evidence type="ECO:0000256" key="2">
    <source>
        <dbReference type="ARBA" id="ARBA00005073"/>
    </source>
</evidence>
<name>A0A316U4X6_9BASI</name>
<evidence type="ECO:0000256" key="10">
    <source>
        <dbReference type="ARBA" id="ARBA00047554"/>
    </source>
</evidence>
<comment type="subcellular location">
    <subcellularLocation>
        <location evidence="11">Mitochondrion inner membrane</location>
    </subcellularLocation>
</comment>
<dbReference type="Pfam" id="PF01593">
    <property type="entry name" value="Amino_oxidase"/>
    <property type="match status" value="1"/>
</dbReference>
<dbReference type="SUPFAM" id="SSF54373">
    <property type="entry name" value="FAD-linked reductases, C-terminal domain"/>
    <property type="match status" value="1"/>
</dbReference>
<dbReference type="Gene3D" id="3.50.50.60">
    <property type="entry name" value="FAD/NAD(P)-binding domain"/>
    <property type="match status" value="1"/>
</dbReference>
<keyword evidence="8 11" id="KW-0350">Heme biosynthesis</keyword>
<evidence type="ECO:0000256" key="6">
    <source>
        <dbReference type="ARBA" id="ARBA00022827"/>
    </source>
</evidence>
<reference evidence="13 14" key="1">
    <citation type="journal article" date="2018" name="Mol. Biol. Evol.">
        <title>Broad Genomic Sampling Reveals a Smut Pathogenic Ancestry of the Fungal Clade Ustilaginomycotina.</title>
        <authorList>
            <person name="Kijpornyongpan T."/>
            <person name="Mondo S.J."/>
            <person name="Barry K."/>
            <person name="Sandor L."/>
            <person name="Lee J."/>
            <person name="Lipzen A."/>
            <person name="Pangilinan J."/>
            <person name="LaButti K."/>
            <person name="Hainaut M."/>
            <person name="Henrissat B."/>
            <person name="Grigoriev I.V."/>
            <person name="Spatafora J.W."/>
            <person name="Aime M.C."/>
        </authorList>
    </citation>
    <scope>NUCLEOTIDE SEQUENCE [LARGE SCALE GENOMIC DNA]</scope>
    <source>
        <strain evidence="13 14">MCA 4718</strain>
    </source>
</reference>
<dbReference type="GO" id="GO:0004729">
    <property type="term" value="F:oxygen-dependent protoporphyrinogen oxidase activity"/>
    <property type="evidence" value="ECO:0007669"/>
    <property type="project" value="UniProtKB-UniRule"/>
</dbReference>
<comment type="function">
    <text evidence="1 11">Catalyzes the 6-electron oxidation of protoporphyrinogen-IX to form protoporphyrin-IX.</text>
</comment>
<evidence type="ECO:0000313" key="13">
    <source>
        <dbReference type="EMBL" id="PWN19878.1"/>
    </source>
</evidence>
<evidence type="ECO:0000313" key="14">
    <source>
        <dbReference type="Proteomes" id="UP000245942"/>
    </source>
</evidence>
<evidence type="ECO:0000256" key="9">
    <source>
        <dbReference type="ARBA" id="ARBA00023244"/>
    </source>
</evidence>
<dbReference type="InterPro" id="IPR036188">
    <property type="entry name" value="FAD/NAD-bd_sf"/>
</dbReference>
<protein>
    <recommendedName>
        <fullName evidence="4 11">Protoporphyrinogen oxidase</fullName>
        <ecNumber evidence="4 11">1.3.3.4</ecNumber>
    </recommendedName>
</protein>
<evidence type="ECO:0000256" key="8">
    <source>
        <dbReference type="ARBA" id="ARBA00023133"/>
    </source>
</evidence>
<gene>
    <name evidence="13" type="ORF">BCV69DRAFT_250523</name>
</gene>
<accession>A0A316U4X6</accession>
<dbReference type="EMBL" id="KZ819330">
    <property type="protein sequence ID" value="PWN19878.1"/>
    <property type="molecule type" value="Genomic_DNA"/>
</dbReference>
<dbReference type="PANTHER" id="PTHR42923">
    <property type="entry name" value="PROTOPORPHYRINOGEN OXIDASE"/>
    <property type="match status" value="1"/>
</dbReference>
<organism evidence="13 14">
    <name type="scientific">Pseudomicrostroma glucosiphilum</name>
    <dbReference type="NCBI Taxonomy" id="1684307"/>
    <lineage>
        <taxon>Eukaryota</taxon>
        <taxon>Fungi</taxon>
        <taxon>Dikarya</taxon>
        <taxon>Basidiomycota</taxon>
        <taxon>Ustilaginomycotina</taxon>
        <taxon>Exobasidiomycetes</taxon>
        <taxon>Microstromatales</taxon>
        <taxon>Microstromatales incertae sedis</taxon>
        <taxon>Pseudomicrostroma</taxon>
    </lineage>
</organism>
<dbReference type="GeneID" id="37012120"/>
<comment type="cofactor">
    <cofactor evidence="11">
        <name>FAD</name>
        <dbReference type="ChEBI" id="CHEBI:57692"/>
    </cofactor>
    <text evidence="11">Binds 1 FAD per subunit.</text>
</comment>
<keyword evidence="6 11" id="KW-0274">FAD</keyword>
<dbReference type="InterPro" id="IPR002937">
    <property type="entry name" value="Amino_oxidase"/>
</dbReference>
<comment type="similarity">
    <text evidence="3 11">Belongs to the protoporphyrinogen/coproporphyrinogen oxidase family. Protoporphyrinogen oxidase subfamily.</text>
</comment>
<keyword evidence="9 11" id="KW-0627">Porphyrin biosynthesis</keyword>
<evidence type="ECO:0000256" key="11">
    <source>
        <dbReference type="RuleBase" id="RU367069"/>
    </source>
</evidence>
<dbReference type="InterPro" id="IPR050464">
    <property type="entry name" value="Zeta_carotene_desat/Oxidored"/>
</dbReference>
<evidence type="ECO:0000259" key="12">
    <source>
        <dbReference type="Pfam" id="PF01593"/>
    </source>
</evidence>
<comment type="catalytic activity">
    <reaction evidence="10 11">
        <text>protoporphyrinogen IX + 3 O2 = protoporphyrin IX + 3 H2O2</text>
        <dbReference type="Rhea" id="RHEA:25576"/>
        <dbReference type="ChEBI" id="CHEBI:15379"/>
        <dbReference type="ChEBI" id="CHEBI:16240"/>
        <dbReference type="ChEBI" id="CHEBI:57306"/>
        <dbReference type="ChEBI" id="CHEBI:57307"/>
        <dbReference type="EC" id="1.3.3.4"/>
    </reaction>
</comment>
<evidence type="ECO:0000256" key="1">
    <source>
        <dbReference type="ARBA" id="ARBA00002600"/>
    </source>
</evidence>
<sequence length="615" mass="66379">MHLLPTQSLRARSLAELRPYPTGGPRLPIAVVGGGVAGLTAALQLSRRLPPDRRIILYEAQQRLGGWIESDVVEFEGRQSGAGSVVLEGGPRSIRPKGLSGWTMVELIHSLGLMDRLIIVPSTASSARNRFLSFRGRLNRLPSSLTSALQALFTLPVLRSLFPSIIPALILEPFRPSRFQRPASESKEEVARQRAREHLLDESVESFMRRRLGNEFGGRLTNNILSAVIHGIYACDARSLSVRSALPFLWETEQKHGSLLRALLPANKTDADNAEIKRIKDLIGPQYSKALDSASVYSFKFGVGEITRSIREELLRRPNVELRVGEPVKTIRYDDSGTSIVTSTSASERVSRVVSSLPATALATILDDSYASPTLQALLRYNPSTTVGVVNFAIPAGLARAVAPECLFLNKRAHHVTGDGAFGFLIPRCESQGLEAGGRKEEPTNPEGVLGVVFDSDAVAGQDQADGGVTKLTVMVGGPHFTQPMSAAAKSGGSASAAPLPSEQEILRRAVSALDRHLAIPVSLTTHEETVARARLQRHCIPTYLPGHFSRMLQLHSELQRMDQITVAGASYIGVSLNDVVRSAKATADNIVEAEAQGKLGGVTGLESFVENARG</sequence>
<evidence type="ECO:0000256" key="3">
    <source>
        <dbReference type="ARBA" id="ARBA00010551"/>
    </source>
</evidence>
<dbReference type="NCBIfam" id="TIGR00562">
    <property type="entry name" value="proto_IX_ox"/>
    <property type="match status" value="1"/>
</dbReference>
<dbReference type="RefSeq" id="XP_025347038.1">
    <property type="nucleotide sequence ID" value="XM_025490386.1"/>
</dbReference>
<dbReference type="GO" id="GO:0006782">
    <property type="term" value="P:protoporphyrinogen IX biosynthetic process"/>
    <property type="evidence" value="ECO:0007669"/>
    <property type="project" value="UniProtKB-UniRule"/>
</dbReference>